<organism evidence="2">
    <name type="scientific">Candidatus Daviesbacteria bacterium GW2011_GWB1_36_5</name>
    <dbReference type="NCBI Taxonomy" id="1618426"/>
    <lineage>
        <taxon>Bacteria</taxon>
        <taxon>Candidatus Daviesiibacteriota</taxon>
    </lineage>
</organism>
<evidence type="ECO:0000256" key="1">
    <source>
        <dbReference type="SAM" id="Phobius"/>
    </source>
</evidence>
<dbReference type="AlphaFoldDB" id="A0A0G0F9V1"/>
<keyword evidence="1" id="KW-0472">Membrane</keyword>
<keyword evidence="1" id="KW-0812">Transmembrane</keyword>
<comment type="caution">
    <text evidence="2">The sequence shown here is derived from an EMBL/GenBank/DDBJ whole genome shotgun (WGS) entry which is preliminary data.</text>
</comment>
<evidence type="ECO:0000313" key="2">
    <source>
        <dbReference type="EMBL" id="KKQ10270.1"/>
    </source>
</evidence>
<name>A0A0G0F9V1_9BACT</name>
<dbReference type="EMBL" id="LBSA01000007">
    <property type="protein sequence ID" value="KKQ10270.1"/>
    <property type="molecule type" value="Genomic_DNA"/>
</dbReference>
<protein>
    <submittedName>
        <fullName evidence="2">Uncharacterized protein</fullName>
    </submittedName>
</protein>
<reference evidence="2" key="1">
    <citation type="journal article" date="2015" name="Nature">
        <title>rRNA introns, odd ribosomes, and small enigmatic genomes across a large radiation of phyla.</title>
        <authorList>
            <person name="Brown C.T."/>
            <person name="Hug L.A."/>
            <person name="Thomas B.C."/>
            <person name="Sharon I."/>
            <person name="Castelle C.J."/>
            <person name="Singh A."/>
            <person name="Wilkins M.J."/>
            <person name="Williams K.H."/>
            <person name="Banfield J.F."/>
        </authorList>
    </citation>
    <scope>NUCLEOTIDE SEQUENCE [LARGE SCALE GENOMIC DNA]</scope>
</reference>
<proteinExistence type="predicted"/>
<accession>A0A0G0F9V1</accession>
<keyword evidence="1" id="KW-1133">Transmembrane helix</keyword>
<sequence length="165" mass="17151">MNFKNYFFIAFLIIGLGFISFNVSFAFFSNSATSNNNIFAAASVFPTPTPTASANIFVSNAFTCSTGASDTTTPKGTVAFTFNTSTLDLTVTLTSALPNTSYDIWVNQDPGGCPLSSPTFPGGVLTNGSGDGSQTFNTPRLGGATNFWISAVAGSDVFRSTAVSP</sequence>
<feature type="transmembrane region" description="Helical" evidence="1">
    <location>
        <begin position="6"/>
        <end position="28"/>
    </location>
</feature>
<gene>
    <name evidence="2" type="ORF">US19_C0007G0015</name>
</gene>
<dbReference type="Proteomes" id="UP000034492">
    <property type="component" value="Unassembled WGS sequence"/>
</dbReference>
<dbReference type="PATRIC" id="fig|1618426.3.peg.326"/>